<dbReference type="Pfam" id="PF00291">
    <property type="entry name" value="PALP"/>
    <property type="match status" value="1"/>
</dbReference>
<evidence type="ECO:0000259" key="1">
    <source>
        <dbReference type="Pfam" id="PF00291"/>
    </source>
</evidence>
<dbReference type="SUPFAM" id="SSF53686">
    <property type="entry name" value="Tryptophan synthase beta subunit-like PLP-dependent enzymes"/>
    <property type="match status" value="1"/>
</dbReference>
<dbReference type="InterPro" id="IPR036052">
    <property type="entry name" value="TrpB-like_PALP_sf"/>
</dbReference>
<comment type="caution">
    <text evidence="2">The sequence shown here is derived from an EMBL/GenBank/DDBJ whole genome shotgun (WGS) entry which is preliminary data.</text>
</comment>
<accession>A0AAE8N6X8</accession>
<dbReference type="Proteomes" id="UP001187682">
    <property type="component" value="Unassembled WGS sequence"/>
</dbReference>
<dbReference type="InterPro" id="IPR001926">
    <property type="entry name" value="TrpB-like_PALP"/>
</dbReference>
<dbReference type="EMBL" id="ONZQ02000019">
    <property type="protein sequence ID" value="SPO07312.1"/>
    <property type="molecule type" value="Genomic_DNA"/>
</dbReference>
<name>A0AAE8N6X8_9PEZI</name>
<sequence>MTVSDDHSIFFNQSTTPLSPLADTSSVQTFHQQLRSYEPTPLVPLEGVAKELGVRSVFLKDEGNRLGLPSFKILGASWGTYRALASRLGLPRDSPLADVSRAARQRGIVLFAATEGNHGRAVAAMARILNLPAHIYVPSTVNGADVRLIREEGAKVILTGSHYDDAIAEAFSASKSTDGGLLVQDNSFEGYEQIPAWIVEGYSTLLTEVGQQLSEQGLDSTLIVSPVGVGSLAHAVVSYCKAEGRQKCRVMSVEPDTAPCLHQSLRSGQPVPIRASETATIMDGLNCGTVSKEAFGDLRAGVDVSVVVSDIEAHQAVMFLEDVGVRIGPCGAATLAGLWKLGAAEVAQPRGFLSEDAVVVLLGTEGQRKYRVPVRHEDVSAAATEI</sequence>
<evidence type="ECO:0000313" key="3">
    <source>
        <dbReference type="Proteomes" id="UP001187682"/>
    </source>
</evidence>
<dbReference type="PANTHER" id="PTHR42937:SF1">
    <property type="entry name" value="DIAMINOPROPIONATE AMMONIA-LYASE"/>
    <property type="match status" value="1"/>
</dbReference>
<dbReference type="Gene3D" id="3.40.50.1100">
    <property type="match status" value="2"/>
</dbReference>
<organism evidence="2 3">
    <name type="scientific">Cephalotrichum gorgonifer</name>
    <dbReference type="NCBI Taxonomy" id="2041049"/>
    <lineage>
        <taxon>Eukaryota</taxon>
        <taxon>Fungi</taxon>
        <taxon>Dikarya</taxon>
        <taxon>Ascomycota</taxon>
        <taxon>Pezizomycotina</taxon>
        <taxon>Sordariomycetes</taxon>
        <taxon>Hypocreomycetidae</taxon>
        <taxon>Microascales</taxon>
        <taxon>Microascaceae</taxon>
        <taxon>Cephalotrichum</taxon>
    </lineage>
</organism>
<evidence type="ECO:0000313" key="2">
    <source>
        <dbReference type="EMBL" id="SPO07312.1"/>
    </source>
</evidence>
<feature type="domain" description="Tryptophan synthase beta chain-like PALP" evidence="1">
    <location>
        <begin position="37"/>
        <end position="350"/>
    </location>
</feature>
<keyword evidence="3" id="KW-1185">Reference proteome</keyword>
<protein>
    <submittedName>
        <fullName evidence="2">Related to diaminopropionate ammonia-lyase</fullName>
    </submittedName>
</protein>
<dbReference type="AlphaFoldDB" id="A0AAE8N6X8"/>
<reference evidence="2" key="1">
    <citation type="submission" date="2018-03" db="EMBL/GenBank/DDBJ databases">
        <authorList>
            <person name="Guldener U."/>
        </authorList>
    </citation>
    <scope>NUCLEOTIDE SEQUENCE</scope>
</reference>
<proteinExistence type="predicted"/>
<dbReference type="PANTHER" id="PTHR42937">
    <property type="match status" value="1"/>
</dbReference>
<gene>
    <name evidence="2" type="ORF">DNG_10006</name>
</gene>